<feature type="transmembrane region" description="Helical" evidence="1">
    <location>
        <begin position="361"/>
        <end position="381"/>
    </location>
</feature>
<keyword evidence="4" id="KW-0012">Acyltransferase</keyword>
<feature type="domain" description="Acyltransferase 3" evidence="2">
    <location>
        <begin position="20"/>
        <end position="345"/>
    </location>
</feature>
<keyword evidence="1" id="KW-0812">Transmembrane</keyword>
<dbReference type="PANTHER" id="PTHR23028">
    <property type="entry name" value="ACETYLTRANSFERASE"/>
    <property type="match status" value="1"/>
</dbReference>
<feature type="transmembrane region" description="Helical" evidence="1">
    <location>
        <begin position="239"/>
        <end position="256"/>
    </location>
</feature>
<proteinExistence type="predicted"/>
<feature type="transmembrane region" description="Helical" evidence="1">
    <location>
        <begin position="44"/>
        <end position="65"/>
    </location>
</feature>
<feature type="domain" description="SGNH" evidence="3">
    <location>
        <begin position="424"/>
        <end position="659"/>
    </location>
</feature>
<name>A0A6B2R346_9BURK</name>
<evidence type="ECO:0000259" key="2">
    <source>
        <dbReference type="Pfam" id="PF01757"/>
    </source>
</evidence>
<feature type="transmembrane region" description="Helical" evidence="1">
    <location>
        <begin position="175"/>
        <end position="193"/>
    </location>
</feature>
<feature type="transmembrane region" description="Helical" evidence="1">
    <location>
        <begin position="330"/>
        <end position="349"/>
    </location>
</feature>
<dbReference type="GO" id="GO:0016747">
    <property type="term" value="F:acyltransferase activity, transferring groups other than amino-acyl groups"/>
    <property type="evidence" value="ECO:0007669"/>
    <property type="project" value="InterPro"/>
</dbReference>
<reference evidence="4" key="1">
    <citation type="submission" date="2020-02" db="EMBL/GenBank/DDBJ databases">
        <authorList>
            <person name="Chen W.-M."/>
        </authorList>
    </citation>
    <scope>NUCLEOTIDE SEQUENCE</scope>
    <source>
        <strain evidence="4">NBD-18</strain>
    </source>
</reference>
<keyword evidence="1" id="KW-0472">Membrane</keyword>
<keyword evidence="4" id="KW-0808">Transferase</keyword>
<dbReference type="InterPro" id="IPR050879">
    <property type="entry name" value="Acyltransferase_3"/>
</dbReference>
<dbReference type="Pfam" id="PF19040">
    <property type="entry name" value="SGNH"/>
    <property type="match status" value="1"/>
</dbReference>
<dbReference type="AlphaFoldDB" id="A0A6B2R346"/>
<organism evidence="4">
    <name type="scientific">Sheuella amnicola</name>
    <dbReference type="NCBI Taxonomy" id="2707330"/>
    <lineage>
        <taxon>Bacteria</taxon>
        <taxon>Pseudomonadati</taxon>
        <taxon>Pseudomonadota</taxon>
        <taxon>Betaproteobacteria</taxon>
        <taxon>Burkholderiales</taxon>
        <taxon>Alcaligenaceae</taxon>
        <taxon>Sheuella</taxon>
    </lineage>
</organism>
<dbReference type="RefSeq" id="WP_163654650.1">
    <property type="nucleotide sequence ID" value="NZ_JAAGRN010000005.1"/>
</dbReference>
<evidence type="ECO:0000256" key="1">
    <source>
        <dbReference type="SAM" id="Phobius"/>
    </source>
</evidence>
<feature type="transmembrane region" description="Helical" evidence="1">
    <location>
        <begin position="86"/>
        <end position="105"/>
    </location>
</feature>
<sequence>MSLPPDQRASNTEHFAYRPDIDGLRAIAVLSVLGFHAFPQWVKGGFIGVDIFFVISGFLITTILYKNLQTERFSLLDFYSRRIRRIFPALILVLTCCLIFGWFSLLADEFALLGKHIASGAAFVSNLVLWQESGYFDVAAETKPLLHLWSLGIEEQFYIFWPLILWLSWHKKINLLKVTLYLLFLSFALNIWLHTDSRIADFYSPLTRAWELLAGGALALYRSKQPPSHFDDFASKSKAFLSVLGLVLLVSGFLLITKERDFPGYWAIFPTAGALLLLYAGEHSLINKYLLSNRVLVWFGLISFPLYLWHWPLLSFARIFSDGDDPPRHIRIGALVLSILLAWLTKIIVEQHLRFGRQAKLKSIVLAVLMLLIGALGYLTYAKDGFPARLKNIPNSIEVVKLEIPAGFKSVFVDGWPFYQKNSDKKQTSLFIGDSNALHLSPRIDELINRAPKETNSAIFSIAVGCLPMPETNYTDASRGCSALMPRSLKFVEDHPEIQKVILSGNWYEHLSGNGHYFDNGISRYPITLQSTGYKLALDALGRYIKTLQHAGKEVYFVLNIPIGSELNPKHRIQRSILHFPNILSTREGGLSYQMLNSRYGQIRSDLIEMANQNGAILIDPEKSLCSEDLCPSVDRSGTAIYLDSTHLHPTFARQQANFIDQTVIETVTK</sequence>
<gene>
    <name evidence="4" type="ORF">G3I67_09510</name>
</gene>
<accession>A0A6B2R346</accession>
<dbReference type="PANTHER" id="PTHR23028:SF53">
    <property type="entry name" value="ACYL_TRANSF_3 DOMAIN-CONTAINING PROTEIN"/>
    <property type="match status" value="1"/>
</dbReference>
<dbReference type="Pfam" id="PF01757">
    <property type="entry name" value="Acyl_transf_3"/>
    <property type="match status" value="1"/>
</dbReference>
<dbReference type="InterPro" id="IPR043968">
    <property type="entry name" value="SGNH"/>
</dbReference>
<protein>
    <submittedName>
        <fullName evidence="4">Acyltransferase</fullName>
    </submittedName>
</protein>
<evidence type="ECO:0000259" key="3">
    <source>
        <dbReference type="Pfam" id="PF19040"/>
    </source>
</evidence>
<dbReference type="GO" id="GO:0009103">
    <property type="term" value="P:lipopolysaccharide biosynthetic process"/>
    <property type="evidence" value="ECO:0007669"/>
    <property type="project" value="TreeGrafter"/>
</dbReference>
<dbReference type="InterPro" id="IPR002656">
    <property type="entry name" value="Acyl_transf_3_dom"/>
</dbReference>
<feature type="transmembrane region" description="Helical" evidence="1">
    <location>
        <begin position="262"/>
        <end position="279"/>
    </location>
</feature>
<comment type="caution">
    <text evidence="4">The sequence shown here is derived from an EMBL/GenBank/DDBJ whole genome shotgun (WGS) entry which is preliminary data.</text>
</comment>
<dbReference type="EMBL" id="JAAGRN010000005">
    <property type="protein sequence ID" value="NDY83467.1"/>
    <property type="molecule type" value="Genomic_DNA"/>
</dbReference>
<feature type="transmembrane region" description="Helical" evidence="1">
    <location>
        <begin position="291"/>
        <end position="310"/>
    </location>
</feature>
<keyword evidence="1" id="KW-1133">Transmembrane helix</keyword>
<evidence type="ECO:0000313" key="4">
    <source>
        <dbReference type="EMBL" id="NDY83467.1"/>
    </source>
</evidence>
<dbReference type="GO" id="GO:0016020">
    <property type="term" value="C:membrane"/>
    <property type="evidence" value="ECO:0007669"/>
    <property type="project" value="TreeGrafter"/>
</dbReference>
<feature type="transmembrane region" description="Helical" evidence="1">
    <location>
        <begin position="148"/>
        <end position="169"/>
    </location>
</feature>